<evidence type="ECO:0000256" key="8">
    <source>
        <dbReference type="SAM" id="Phobius"/>
    </source>
</evidence>
<keyword evidence="4 8" id="KW-0812">Transmembrane</keyword>
<reference evidence="10 11" key="1">
    <citation type="journal article" date="2014" name="BMC Genomics">
        <title>Comparative genomics of the major fungal agents of human and animal Sporotrichosis: Sporothrix schenckii and Sporothrix brasiliensis.</title>
        <authorList>
            <person name="Teixeira M.M."/>
            <person name="de Almeida L.G."/>
            <person name="Kubitschek-Barreira P."/>
            <person name="Alves F.L."/>
            <person name="Kioshima E.S."/>
            <person name="Abadio A.K."/>
            <person name="Fernandes L."/>
            <person name="Derengowski L.S."/>
            <person name="Ferreira K.S."/>
            <person name="Souza R.C."/>
            <person name="Ruiz J.C."/>
            <person name="de Andrade N.C."/>
            <person name="Paes H.C."/>
            <person name="Nicola A.M."/>
            <person name="Albuquerque P."/>
            <person name="Gerber A.L."/>
            <person name="Martins V.P."/>
            <person name="Peconick L.D."/>
            <person name="Neto A.V."/>
            <person name="Chaucanez C.B."/>
            <person name="Silva P.A."/>
            <person name="Cunha O.L."/>
            <person name="de Oliveira F.F."/>
            <person name="dos Santos T.C."/>
            <person name="Barros A.L."/>
            <person name="Soares M.A."/>
            <person name="de Oliveira L.M."/>
            <person name="Marini M.M."/>
            <person name="Villalobos-Duno H."/>
            <person name="Cunha M.M."/>
            <person name="de Hoog S."/>
            <person name="da Silveira J.F."/>
            <person name="Henrissat B."/>
            <person name="Nino-Vega G.A."/>
            <person name="Cisalpino P.S."/>
            <person name="Mora-Montes H.M."/>
            <person name="Almeida S.R."/>
            <person name="Stajich J.E."/>
            <person name="Lopes-Bezerra L.M."/>
            <person name="Vasconcelos A.T."/>
            <person name="Felipe M.S."/>
        </authorList>
    </citation>
    <scope>NUCLEOTIDE SEQUENCE [LARGE SCALE GENOMIC DNA]</scope>
    <source>
        <strain evidence="10 11">1099-18</strain>
    </source>
</reference>
<keyword evidence="5 8" id="KW-1133">Transmembrane helix</keyword>
<feature type="transmembrane region" description="Helical" evidence="8">
    <location>
        <begin position="423"/>
        <end position="441"/>
    </location>
</feature>
<protein>
    <recommendedName>
        <fullName evidence="9">Sodium/calcium exchanger membrane region domain-containing protein</fullName>
    </recommendedName>
</protein>
<dbReference type="PANTHER" id="PTHR12266">
    <property type="entry name" value="NA+/CA2+ K+ INDEPENDENT EXCHANGER"/>
    <property type="match status" value="1"/>
</dbReference>
<evidence type="ECO:0000313" key="11">
    <source>
        <dbReference type="Proteomes" id="UP000033710"/>
    </source>
</evidence>
<evidence type="ECO:0000313" key="10">
    <source>
        <dbReference type="EMBL" id="KJR89427.1"/>
    </source>
</evidence>
<feature type="region of interest" description="Disordered" evidence="7">
    <location>
        <begin position="155"/>
        <end position="187"/>
    </location>
</feature>
<name>A0A0F2MIF9_SPOSC</name>
<dbReference type="GO" id="GO:0008324">
    <property type="term" value="F:monoatomic cation transmembrane transporter activity"/>
    <property type="evidence" value="ECO:0007669"/>
    <property type="project" value="TreeGrafter"/>
</dbReference>
<feature type="transmembrane region" description="Helical" evidence="8">
    <location>
        <begin position="386"/>
        <end position="411"/>
    </location>
</feature>
<dbReference type="RefSeq" id="XP_016592103.1">
    <property type="nucleotide sequence ID" value="XM_016733008.1"/>
</dbReference>
<evidence type="ECO:0000256" key="3">
    <source>
        <dbReference type="ARBA" id="ARBA00022448"/>
    </source>
</evidence>
<evidence type="ECO:0000256" key="4">
    <source>
        <dbReference type="ARBA" id="ARBA00022692"/>
    </source>
</evidence>
<evidence type="ECO:0000256" key="5">
    <source>
        <dbReference type="ARBA" id="ARBA00022989"/>
    </source>
</evidence>
<feature type="transmembrane region" description="Helical" evidence="8">
    <location>
        <begin position="209"/>
        <end position="230"/>
    </location>
</feature>
<dbReference type="AlphaFoldDB" id="A0A0F2MIF9"/>
<feature type="transmembrane region" description="Helical" evidence="8">
    <location>
        <begin position="274"/>
        <end position="295"/>
    </location>
</feature>
<comment type="subcellular location">
    <subcellularLocation>
        <location evidence="1">Membrane</location>
        <topology evidence="1">Multi-pass membrane protein</topology>
    </subcellularLocation>
</comment>
<reference evidence="10 11" key="2">
    <citation type="journal article" date="2015" name="Eukaryot. Cell">
        <title>Asexual propagation of a virulent clone complex in a human and feline outbreak of sporotrichosis.</title>
        <authorList>
            <person name="Teixeira Mde M."/>
            <person name="Rodrigues A.M."/>
            <person name="Tsui C.K."/>
            <person name="de Almeida L.G."/>
            <person name="Van Diepeningen A.D."/>
            <person name="van den Ende B.G."/>
            <person name="Fernandes G.F."/>
            <person name="Kano R."/>
            <person name="Hamelin R.C."/>
            <person name="Lopes-Bezerra L.M."/>
            <person name="Vasconcelos A.T."/>
            <person name="de Hoog S."/>
            <person name="de Camargo Z.P."/>
            <person name="Felipe M.S."/>
        </authorList>
    </citation>
    <scope>NUCLEOTIDE SEQUENCE [LARGE SCALE GENOMIC DNA]</scope>
    <source>
        <strain evidence="10 11">1099-18</strain>
    </source>
</reference>
<dbReference type="GO" id="GO:0016020">
    <property type="term" value="C:membrane"/>
    <property type="evidence" value="ECO:0007669"/>
    <property type="project" value="UniProtKB-SubCell"/>
</dbReference>
<feature type="transmembrane region" description="Helical" evidence="8">
    <location>
        <begin position="301"/>
        <end position="323"/>
    </location>
</feature>
<evidence type="ECO:0000259" key="9">
    <source>
        <dbReference type="Pfam" id="PF01699"/>
    </source>
</evidence>
<dbReference type="OrthoDB" id="407410at2759"/>
<evidence type="ECO:0000256" key="1">
    <source>
        <dbReference type="ARBA" id="ARBA00004141"/>
    </source>
</evidence>
<dbReference type="Pfam" id="PF01699">
    <property type="entry name" value="Na_Ca_ex"/>
    <property type="match status" value="1"/>
</dbReference>
<keyword evidence="3" id="KW-0813">Transport</keyword>
<dbReference type="GO" id="GO:0006874">
    <property type="term" value="P:intracellular calcium ion homeostasis"/>
    <property type="evidence" value="ECO:0007669"/>
    <property type="project" value="TreeGrafter"/>
</dbReference>
<comment type="caution">
    <text evidence="10">The sequence shown here is derived from an EMBL/GenBank/DDBJ whole genome shotgun (WGS) entry which is preliminary data.</text>
</comment>
<dbReference type="VEuPathDB" id="FungiDB:SPSK_06302"/>
<feature type="domain" description="Sodium/calcium exchanger membrane region" evidence="9">
    <location>
        <begin position="277"/>
        <end position="438"/>
    </location>
</feature>
<organism evidence="10 11">
    <name type="scientific">Sporothrix schenckii 1099-18</name>
    <dbReference type="NCBI Taxonomy" id="1397361"/>
    <lineage>
        <taxon>Eukaryota</taxon>
        <taxon>Fungi</taxon>
        <taxon>Dikarya</taxon>
        <taxon>Ascomycota</taxon>
        <taxon>Pezizomycotina</taxon>
        <taxon>Sordariomycetes</taxon>
        <taxon>Sordariomycetidae</taxon>
        <taxon>Ophiostomatales</taxon>
        <taxon>Ophiostomataceae</taxon>
        <taxon>Sporothrix</taxon>
    </lineage>
</organism>
<dbReference type="Gene3D" id="1.20.1420.30">
    <property type="entry name" value="NCX, central ion-binding region"/>
    <property type="match status" value="1"/>
</dbReference>
<proteinExistence type="inferred from homology"/>
<sequence length="448" mass="48155">MVAIQYPPPPQLISRTLFPSLVDWREKTIWDKFVSLISAPSVLLLVVTLPVVEVDAQNDEDEDEDEDEDIASEYALHDTLEADGASASREPLMNGHRVSVGAASTPTLNVPRPETEWQRYRRSTLTNRPLQSPVVRTIQAEHGVDASNISSTAVSMTSASSSSAPPPEHVPAIPTTLSNPPAKSSEPAILGSELRQAEAEAVAAGWNRWLVTVQLFAGPLFTAFIVWANISEDLENPWRSLLFMIVGSLGASSLMLVVLLAMTSATRRPKYHSLLCFLGFIISVAWISTVAGEVVGVLKAFGVIVGISEAILGLTIFAVGNSLGDLVADITVARLGYPVMALSACFGGPMLNILLGVGVGGAWMTIKAAKAHRDRHPDQPLHYKPYTIQVGSSLMVSAVTVLITLFVLLVAVPANRWVMSRKIGLALIGLWTVSTIVNVVLEVTGAWR</sequence>
<feature type="transmembrane region" description="Helical" evidence="8">
    <location>
        <begin position="242"/>
        <end position="262"/>
    </location>
</feature>
<feature type="transmembrane region" description="Helical" evidence="8">
    <location>
        <begin position="335"/>
        <end position="366"/>
    </location>
</feature>
<evidence type="ECO:0000256" key="6">
    <source>
        <dbReference type="ARBA" id="ARBA00023136"/>
    </source>
</evidence>
<dbReference type="InterPro" id="IPR051359">
    <property type="entry name" value="CaCA_antiporter"/>
</dbReference>
<comment type="similarity">
    <text evidence="2">Belongs to the Ca(2+):cation antiporter (CaCA) (TC 2.A.19) family.</text>
</comment>
<dbReference type="KEGG" id="ssck:SPSK_06302"/>
<dbReference type="Proteomes" id="UP000033710">
    <property type="component" value="Unassembled WGS sequence"/>
</dbReference>
<keyword evidence="6 8" id="KW-0472">Membrane</keyword>
<accession>A0A0F2MIF9</accession>
<dbReference type="InterPro" id="IPR004837">
    <property type="entry name" value="NaCa_Exmemb"/>
</dbReference>
<evidence type="ECO:0000256" key="2">
    <source>
        <dbReference type="ARBA" id="ARBA00008170"/>
    </source>
</evidence>
<dbReference type="InterPro" id="IPR044880">
    <property type="entry name" value="NCX_ion-bd_dom_sf"/>
</dbReference>
<gene>
    <name evidence="10" type="ORF">SPSK_06302</name>
</gene>
<dbReference type="PANTHER" id="PTHR12266:SF0">
    <property type="entry name" value="MITOCHONDRIAL SODIUM_CALCIUM EXCHANGER PROTEIN"/>
    <property type="match status" value="1"/>
</dbReference>
<dbReference type="GeneID" id="27668285"/>
<dbReference type="EMBL" id="AXCR01000001">
    <property type="protein sequence ID" value="KJR89427.1"/>
    <property type="molecule type" value="Genomic_DNA"/>
</dbReference>
<evidence type="ECO:0000256" key="7">
    <source>
        <dbReference type="SAM" id="MobiDB-lite"/>
    </source>
</evidence>